<dbReference type="STRING" id="1229726.GRFL_1839"/>
<gene>
    <name evidence="1" type="ORF">GRFL_1839</name>
</gene>
<dbReference type="Pfam" id="PF14079">
    <property type="entry name" value="DUF4260"/>
    <property type="match status" value="1"/>
</dbReference>
<dbReference type="InterPro" id="IPR025356">
    <property type="entry name" value="DUF4260"/>
</dbReference>
<dbReference type="RefSeq" id="WP_083644312.1">
    <property type="nucleotide sequence ID" value="NZ_AMRU01000001.1"/>
</dbReference>
<reference evidence="1 2" key="1">
    <citation type="submission" date="2016-07" db="EMBL/GenBank/DDBJ databases">
        <title>Multi-omics approach to identify versatile polysaccharide utilization systems of a marine flavobacterium Gramella flava.</title>
        <authorList>
            <person name="Tang K."/>
        </authorList>
    </citation>
    <scope>NUCLEOTIDE SEQUENCE [LARGE SCALE GENOMIC DNA]</scope>
    <source>
        <strain evidence="1 2">JLT2011</strain>
    </source>
</reference>
<dbReference type="AlphaFoldDB" id="A0A1L7I5V6"/>
<keyword evidence="2" id="KW-1185">Reference proteome</keyword>
<sequence length="116" mass="13111">MKSLSKLEETAMFLLGIFAFSRLDYSWWWFAGLFFLPDIGMLGYLWNSKVGAWTYNAFHHKGLAIVIFVCGLALMSAALEIAGIILFTHASFDRMLGYGLKYESGFKNTHLGNLDN</sequence>
<proteinExistence type="predicted"/>
<organism evidence="1 2">
    <name type="scientific">Christiangramia flava JLT2011</name>
    <dbReference type="NCBI Taxonomy" id="1229726"/>
    <lineage>
        <taxon>Bacteria</taxon>
        <taxon>Pseudomonadati</taxon>
        <taxon>Bacteroidota</taxon>
        <taxon>Flavobacteriia</taxon>
        <taxon>Flavobacteriales</taxon>
        <taxon>Flavobacteriaceae</taxon>
        <taxon>Christiangramia</taxon>
    </lineage>
</organism>
<evidence type="ECO:0000313" key="2">
    <source>
        <dbReference type="Proteomes" id="UP000186230"/>
    </source>
</evidence>
<protein>
    <submittedName>
        <fullName evidence="1">Uncharacterized protein</fullName>
    </submittedName>
</protein>
<evidence type="ECO:0000313" key="1">
    <source>
        <dbReference type="EMBL" id="APU68563.1"/>
    </source>
</evidence>
<dbReference type="Proteomes" id="UP000186230">
    <property type="component" value="Chromosome"/>
</dbReference>
<dbReference type="EMBL" id="CP016359">
    <property type="protein sequence ID" value="APU68563.1"/>
    <property type="molecule type" value="Genomic_DNA"/>
</dbReference>
<dbReference type="KEGG" id="gfl:GRFL_1839"/>
<dbReference type="OrthoDB" id="9813911at2"/>
<accession>A0A1L7I5V6</accession>
<name>A0A1L7I5V6_9FLAO</name>